<organism evidence="2 4">
    <name type="scientific">Legionella cincinnatiensis</name>
    <dbReference type="NCBI Taxonomy" id="28085"/>
    <lineage>
        <taxon>Bacteria</taxon>
        <taxon>Pseudomonadati</taxon>
        <taxon>Pseudomonadota</taxon>
        <taxon>Gammaproteobacteria</taxon>
        <taxon>Legionellales</taxon>
        <taxon>Legionellaceae</taxon>
        <taxon>Legionella</taxon>
    </lineage>
</organism>
<dbReference type="OrthoDB" id="9757917at2"/>
<evidence type="ECO:0000313" key="4">
    <source>
        <dbReference type="Proteomes" id="UP000255316"/>
    </source>
</evidence>
<accession>A0A378IH42</accession>
<evidence type="ECO:0000313" key="3">
    <source>
        <dbReference type="Proteomes" id="UP000054854"/>
    </source>
</evidence>
<keyword evidence="3" id="KW-1185">Reference proteome</keyword>
<proteinExistence type="predicted"/>
<gene>
    <name evidence="1" type="ORF">Lcin_1178</name>
    <name evidence="2" type="ORF">NCTC12438_01119</name>
</gene>
<sequence>MQNYSNADVDESIQQVTTPRTIEQERFLSLIEFAQQSARLKLNPIKDVSKHGIFQRFEHDLITLPGVQLDTSEDDQDEVWLRIERLTETSPPIPEDDRLIVWLDISNKAETEPH</sequence>
<dbReference type="RefSeq" id="WP_058464386.1">
    <property type="nucleotide sequence ID" value="NZ_CAAAHQ010000034.1"/>
</dbReference>
<evidence type="ECO:0000313" key="2">
    <source>
        <dbReference type="EMBL" id="STX34519.1"/>
    </source>
</evidence>
<dbReference type="Proteomes" id="UP000054854">
    <property type="component" value="Unassembled WGS sequence"/>
</dbReference>
<reference evidence="2 4" key="2">
    <citation type="submission" date="2018-06" db="EMBL/GenBank/DDBJ databases">
        <authorList>
            <consortium name="Pathogen Informatics"/>
            <person name="Doyle S."/>
        </authorList>
    </citation>
    <scope>NUCLEOTIDE SEQUENCE [LARGE SCALE GENOMIC DNA]</scope>
    <source>
        <strain evidence="2 4">NCTC12438</strain>
    </source>
</reference>
<dbReference type="AlphaFoldDB" id="A0A378IH42"/>
<dbReference type="EMBL" id="UGNX01000001">
    <property type="protein sequence ID" value="STX34519.1"/>
    <property type="molecule type" value="Genomic_DNA"/>
</dbReference>
<dbReference type="STRING" id="28085.Lcin_1178"/>
<dbReference type="Proteomes" id="UP000255316">
    <property type="component" value="Unassembled WGS sequence"/>
</dbReference>
<name>A0A378IH42_9GAMM</name>
<dbReference type="EMBL" id="LNXX01000008">
    <property type="protein sequence ID" value="KTC91778.1"/>
    <property type="molecule type" value="Genomic_DNA"/>
</dbReference>
<protein>
    <submittedName>
        <fullName evidence="2">Uncharacterized protein</fullName>
    </submittedName>
</protein>
<evidence type="ECO:0000313" key="1">
    <source>
        <dbReference type="EMBL" id="KTC91778.1"/>
    </source>
</evidence>
<reference evidence="1 3" key="1">
    <citation type="submission" date="2015-11" db="EMBL/GenBank/DDBJ databases">
        <title>Genomic analysis of 38 Legionella species identifies large and diverse effector repertoires.</title>
        <authorList>
            <person name="Burstein D."/>
            <person name="Amaro F."/>
            <person name="Zusman T."/>
            <person name="Lifshitz Z."/>
            <person name="Cohen O."/>
            <person name="Gilbert J.A."/>
            <person name="Pupko T."/>
            <person name="Shuman H.A."/>
            <person name="Segal G."/>
        </authorList>
    </citation>
    <scope>NUCLEOTIDE SEQUENCE [LARGE SCALE GENOMIC DNA]</scope>
    <source>
        <strain evidence="1 3">CDC#72-OH-14</strain>
    </source>
</reference>